<feature type="region of interest" description="Disordered" evidence="2">
    <location>
        <begin position="46"/>
        <end position="120"/>
    </location>
</feature>
<dbReference type="OrthoDB" id="4489171at2759"/>
<dbReference type="PANTHER" id="PTHR39597">
    <property type="entry name" value="UBA DOMAIN-CONTAINING PROTEIN RUP1"/>
    <property type="match status" value="1"/>
</dbReference>
<feature type="compositionally biased region" description="Basic and acidic residues" evidence="2">
    <location>
        <begin position="706"/>
        <end position="715"/>
    </location>
</feature>
<dbReference type="GO" id="GO:0005829">
    <property type="term" value="C:cytosol"/>
    <property type="evidence" value="ECO:0007669"/>
    <property type="project" value="TreeGrafter"/>
</dbReference>
<dbReference type="GO" id="GO:0016579">
    <property type="term" value="P:protein deubiquitination"/>
    <property type="evidence" value="ECO:0007669"/>
    <property type="project" value="TreeGrafter"/>
</dbReference>
<protein>
    <recommendedName>
        <fullName evidence="5">Ubiquitin interaction domain-containing protein</fullName>
    </recommendedName>
</protein>
<feature type="region of interest" description="Disordered" evidence="2">
    <location>
        <begin position="499"/>
        <end position="520"/>
    </location>
</feature>
<reference evidence="3 4" key="1">
    <citation type="journal article" date="2013" name="BMC Genomics">
        <title>Genomics-driven discovery of the pneumocandin biosynthetic gene cluster in the fungus Glarea lozoyensis.</title>
        <authorList>
            <person name="Chen L."/>
            <person name="Yue Q."/>
            <person name="Zhang X."/>
            <person name="Xiang M."/>
            <person name="Wang C."/>
            <person name="Li S."/>
            <person name="Che Y."/>
            <person name="Ortiz-Lopez F.J."/>
            <person name="Bills G.F."/>
            <person name="Liu X."/>
            <person name="An Z."/>
        </authorList>
    </citation>
    <scope>NUCLEOTIDE SEQUENCE [LARGE SCALE GENOMIC DNA]</scope>
    <source>
        <strain evidence="4">ATCC 20868 / MF5171</strain>
    </source>
</reference>
<dbReference type="GO" id="GO:0005634">
    <property type="term" value="C:nucleus"/>
    <property type="evidence" value="ECO:0007669"/>
    <property type="project" value="TreeGrafter"/>
</dbReference>
<proteinExistence type="predicted"/>
<dbReference type="Proteomes" id="UP000016922">
    <property type="component" value="Unassembled WGS sequence"/>
</dbReference>
<dbReference type="STRING" id="1116229.S3DA95"/>
<sequence>MAGFAQPTQEDIDNFSSLAPGLPRGEIIARLKNNNNSVEQAAGEYFDDLDNPAGNKYKWEEGPFSSDRDGVPGNNNVSFAIHSPDVETQGGGGNGPYNNRNFDGAPSRPPSRISNNKSPHNVIDFSREAAAADPSTSKTYSGADDDMQQAINNSLLPPHLQPKWNGQESGVTNTNEVHFGPANRDEYKEKDWGVVALGKSSVQEILVDPAPAERKRDLMVTPAFLKPSIEDHRLGALLTIYHEIPKIREVFLDRGNVLPNYGFDKEWWTGKPVELPIIFEDEETSNMEVKWELQRLMAFLSKTDRSYGSVDALANLNEVKKGRVWRQDAEPAVLAAWSNAPTNNPATVNKLFSKGVSCEADEEHTKDFAILELELPVPNSIQDSVYDLADEALWPSLCPLDFDQSPYLSHIADVIAFKIEGDESKRAIDVPPIWYPDRYLKSSRQASLDMRMKKDGVQQDLDRIAILENRLTTFQMRNGKFIKVKDLFAASLQHDEARIEEDNRNGDDAMGDTLSARSSSKAQNLSAELRKLAANIDKKLIALNQERERAREALKNLSKLYTQPSEDPETPKLHPYTLRGVSTTKNTFYVCRVAEPDLINMDLDASEQSNAGQWWRIHYATSGPNQVSVEKTTLEKVLEAAKTESKNITLVYASEKAMEFKLETQALPGPLETFVRADNRAFKQELLESDFDDGSTQASLSSPGKRKFDQQRETDSSQDTSYEERWGGPNPSDEESNTSMFERDMGENGALSFDGAGPASQTLTSMGNGTQGSVNRRDDGIILGVDPSMIQKNPESGAQEMEELGGMRLGMMGPSNGVKSNTIDSMDLDEVLEDQRVAEPSGAVKKVGFAE</sequence>
<evidence type="ECO:0000256" key="1">
    <source>
        <dbReference type="SAM" id="Coils"/>
    </source>
</evidence>
<dbReference type="KEGG" id="glz:GLAREA_10349"/>
<dbReference type="HOGENOM" id="CLU_005620_1_0_1"/>
<feature type="coiled-coil region" evidence="1">
    <location>
        <begin position="522"/>
        <end position="563"/>
    </location>
</feature>
<dbReference type="AlphaFoldDB" id="S3DA95"/>
<accession>S3DA95</accession>
<evidence type="ECO:0008006" key="5">
    <source>
        <dbReference type="Google" id="ProtNLM"/>
    </source>
</evidence>
<feature type="compositionally biased region" description="Basic and acidic residues" evidence="2">
    <location>
        <begin position="57"/>
        <end position="70"/>
    </location>
</feature>
<dbReference type="PANTHER" id="PTHR39597:SF1">
    <property type="entry name" value="UBA DOMAIN-CONTAINING PROTEIN RUP1"/>
    <property type="match status" value="1"/>
</dbReference>
<name>S3DA95_GLAL2</name>
<organism evidence="3 4">
    <name type="scientific">Glarea lozoyensis (strain ATCC 20868 / MF5171)</name>
    <dbReference type="NCBI Taxonomy" id="1116229"/>
    <lineage>
        <taxon>Eukaryota</taxon>
        <taxon>Fungi</taxon>
        <taxon>Dikarya</taxon>
        <taxon>Ascomycota</taxon>
        <taxon>Pezizomycotina</taxon>
        <taxon>Leotiomycetes</taxon>
        <taxon>Helotiales</taxon>
        <taxon>Helotiaceae</taxon>
        <taxon>Glarea</taxon>
    </lineage>
</organism>
<dbReference type="GeneID" id="19469396"/>
<feature type="compositionally biased region" description="Polar residues" evidence="2">
    <location>
        <begin position="759"/>
        <end position="774"/>
    </location>
</feature>
<keyword evidence="1" id="KW-0175">Coiled coil</keyword>
<dbReference type="EMBL" id="KE145356">
    <property type="protein sequence ID" value="EPE34655.1"/>
    <property type="molecule type" value="Genomic_DNA"/>
</dbReference>
<gene>
    <name evidence="3" type="ORF">GLAREA_10349</name>
</gene>
<evidence type="ECO:0000313" key="3">
    <source>
        <dbReference type="EMBL" id="EPE34655.1"/>
    </source>
</evidence>
<keyword evidence="4" id="KW-1185">Reference proteome</keyword>
<dbReference type="InterPro" id="IPR055335">
    <property type="entry name" value="Ucp6/RUP1"/>
</dbReference>
<evidence type="ECO:0000313" key="4">
    <source>
        <dbReference type="Proteomes" id="UP000016922"/>
    </source>
</evidence>
<dbReference type="OMA" id="WAMTLFN"/>
<feature type="region of interest" description="Disordered" evidence="2">
    <location>
        <begin position="1"/>
        <end position="21"/>
    </location>
</feature>
<evidence type="ECO:0000256" key="2">
    <source>
        <dbReference type="SAM" id="MobiDB-lite"/>
    </source>
</evidence>
<feature type="compositionally biased region" description="Polar residues" evidence="2">
    <location>
        <begin position="1"/>
        <end position="17"/>
    </location>
</feature>
<dbReference type="RefSeq" id="XP_008078590.1">
    <property type="nucleotide sequence ID" value="XM_008080399.1"/>
</dbReference>
<dbReference type="eggNOG" id="ENOG502S0Z0">
    <property type="taxonomic scope" value="Eukaryota"/>
</dbReference>
<feature type="region of interest" description="Disordered" evidence="2">
    <location>
        <begin position="687"/>
        <end position="776"/>
    </location>
</feature>